<dbReference type="SMART" id="SM00487">
    <property type="entry name" value="DEXDc"/>
    <property type="match status" value="1"/>
</dbReference>
<protein>
    <recommendedName>
        <fullName evidence="6">Helicase ATP-binding domain-containing protein</fullName>
    </recommendedName>
</protein>
<feature type="domain" description="Helicase C-terminal" evidence="3">
    <location>
        <begin position="495"/>
        <end position="699"/>
    </location>
</feature>
<reference evidence="4" key="1">
    <citation type="submission" date="2019-04" db="EMBL/GenBank/DDBJ databases">
        <authorList>
            <consortium name="Science for Life Laboratories"/>
        </authorList>
    </citation>
    <scope>NUCLEOTIDE SEQUENCE</scope>
    <source>
        <strain evidence="4">MBLW1</strain>
    </source>
</reference>
<dbReference type="RefSeq" id="WP_162660418.1">
    <property type="nucleotide sequence ID" value="NZ_LR593887.1"/>
</dbReference>
<dbReference type="EMBL" id="LR593887">
    <property type="protein sequence ID" value="VTS08020.1"/>
    <property type="molecule type" value="Genomic_DNA"/>
</dbReference>
<dbReference type="PANTHER" id="PTHR47957:SF3">
    <property type="entry name" value="ATP-DEPENDENT HELICASE HRQ1"/>
    <property type="match status" value="1"/>
</dbReference>
<evidence type="ECO:0008006" key="6">
    <source>
        <dbReference type="Google" id="ProtNLM"/>
    </source>
</evidence>
<dbReference type="GO" id="GO:0036297">
    <property type="term" value="P:interstrand cross-link repair"/>
    <property type="evidence" value="ECO:0007669"/>
    <property type="project" value="TreeGrafter"/>
</dbReference>
<accession>A0A6C2YWV7</accession>
<gene>
    <name evidence="4" type="ORF">GMBLW1_38610</name>
</gene>
<keyword evidence="4" id="KW-0347">Helicase</keyword>
<dbReference type="Gene3D" id="3.40.50.300">
    <property type="entry name" value="P-loop containing nucleotide triphosphate hydrolases"/>
    <property type="match status" value="3"/>
</dbReference>
<dbReference type="EMBL" id="LR586016">
    <property type="protein sequence ID" value="VIP05332.1"/>
    <property type="molecule type" value="Genomic_DNA"/>
</dbReference>
<evidence type="ECO:0000259" key="2">
    <source>
        <dbReference type="PROSITE" id="PS51192"/>
    </source>
</evidence>
<dbReference type="NCBIfam" id="NF041067">
    <property type="entry name" value="DpdJ"/>
    <property type="match status" value="1"/>
</dbReference>
<feature type="compositionally biased region" description="Pro residues" evidence="1">
    <location>
        <begin position="560"/>
        <end position="569"/>
    </location>
</feature>
<dbReference type="InterPro" id="IPR001650">
    <property type="entry name" value="Helicase_C-like"/>
</dbReference>
<dbReference type="GO" id="GO:0006289">
    <property type="term" value="P:nucleotide-excision repair"/>
    <property type="evidence" value="ECO:0007669"/>
    <property type="project" value="TreeGrafter"/>
</dbReference>
<feature type="region of interest" description="Disordered" evidence="1">
    <location>
        <begin position="553"/>
        <end position="572"/>
    </location>
</feature>
<dbReference type="InParanoid" id="A0A6C2YWV7"/>
<dbReference type="PROSITE" id="PS51192">
    <property type="entry name" value="HELICASE_ATP_BIND_1"/>
    <property type="match status" value="1"/>
</dbReference>
<evidence type="ECO:0000259" key="3">
    <source>
        <dbReference type="PROSITE" id="PS51194"/>
    </source>
</evidence>
<evidence type="ECO:0000313" key="4">
    <source>
        <dbReference type="EMBL" id="VIP05332.1"/>
    </source>
</evidence>
<dbReference type="InterPro" id="IPR014001">
    <property type="entry name" value="Helicase_ATP-bd"/>
</dbReference>
<dbReference type="SUPFAM" id="SSF52540">
    <property type="entry name" value="P-loop containing nucleoside triphosphate hydrolases"/>
    <property type="match status" value="1"/>
</dbReference>
<dbReference type="InterPro" id="IPR027417">
    <property type="entry name" value="P-loop_NTPase"/>
</dbReference>
<sequence length="1526" mass="169961">MAIDPFVDELLSYLERRETQLLSWGFFDAKFGPNEIERTLASEAPRRLNRLWQTRHASGERLDQLFVRLADAGLLYRPDPGVEAYRTRFGEGVRLIARLRQMFRANQWDNAPTLVSDLKLFLQRRRYPKQDQPPLDCWTDLEPNSASPDLEREVFLALAQGKDGGLLSFSGFQRRSFARIHRAYGQIGVSGTVVSAGTGAGKTKAFYVPALLKVAGDLHRPPFTKIVAIYPRNVLLADQLREALSEAAKLAPLLQQRGLRPIRFGALLGQTPWQDDFDKQQGGTVQAVAWNNWERLAEGFRIPFLRSPIDGSDLVWRNEDRAAGRFTLYPRGRTGGTPHVAQGVIAFTRDELLREPPDVLFLSAEMLNREMGNPVWEQVLGLGQPADRAPRLLLLDEVHAYEGIPGAQIAWILRRWRHWAKLRSLHVVGLSATLRDPVRHLSAVAGIRVDDIVSFSPNEEQRELKSESQEYNLLVKGDAGSGASLLSTTIQTGMLLTRLLTPLSLPPSPNGTLLPPDDYFARKVFGFTDNLDVVNRWMSDLVDAEQRKQLAALRLHPTHRQPPPNPPPSRTEIARMDALGQIWELPRRLGHDLTRPGTVGRCTSQTPGLDADRVLTVATSTLEVGYDDPNVGGVIQHKSPSSIASFVQRKGRAGRKRGTRPWTVVILSDFGRDRWDFQQAERLFSPQIPAIRLPTGNPYVLRIQAAYFLLDWLGRRVRSLYRRGPFTYLVRPTNDAGFQCRLGQVLNELLDCGELWGQFRSELITCLRQPMDADGNRLSEAEIDAVIWRAPRPLLREVIPTLYRKVIAGWQLADPTNAGRLEDAGVRHPLPGFLPQATFSDLEASEVRILLPGQNPSQEALGVGHALFETCPGRASKRYSLRPGDPGNWHPLSANLAGGDIPAPIQSVYPNAIDLGLVDGIRVYQPTEATLIQHVPLISESSYATWQWQSAFTVEGPGSSLPMPGSTTWAGAIRSVVAFLHRESSSVEVTRFAPNNRYEVLTTGPNGRTIRGRVLLQCTSDSRPADAAVGFRMKVDGLRVRIRAEHLATLSAAPPEIVGRFRVEYFLHLLKDNPTIGQRAGRFQAELLGQTAVAMLSATALRNKCSLQAAQPLLLSVRPAAADKVMRTFFQVADASGLSESRGRRQIRELWSDPVVAAEVAHLEAVLWAPPDAAFHDWCKRRYLATIAQAVRKAVANRDDNVSEDDLTADVVWDGHGNAEIFLTEQSPGGLGLIEQVFKRLRGDPSQFTDGLDHALDFCPRCENTAYVRGVVSASLDLTAHRRLARAFAVVRTARDMSATERAKATLRTALRESGFPATRDGIVSILTRVLRPGSNRSVDRVMNALNRLWRRREATLGIAVDLRVFAYLCVRTRRTREVLNRVIGQIGRGATATRRQLFAIVQQMLLLDCADSCPECLDQPNRYAPNYKPSRNLARFYLGRTGAEISVEDNPSDWLALVRSELAARAVTRLRVSTGMVADVTSKLPALLAHEIEVDYLLLPVRVRRVEEDGTDLVITLDLRDAAYV</sequence>
<dbReference type="PROSITE" id="PS51194">
    <property type="entry name" value="HELICASE_CTER"/>
    <property type="match status" value="1"/>
</dbReference>
<evidence type="ECO:0000256" key="1">
    <source>
        <dbReference type="SAM" id="MobiDB-lite"/>
    </source>
</evidence>
<dbReference type="PANTHER" id="PTHR47957">
    <property type="entry name" value="ATP-DEPENDENT HELICASE HRQ1"/>
    <property type="match status" value="1"/>
</dbReference>
<name>A0A6C2YWV7_9BACT</name>
<dbReference type="GO" id="GO:0043138">
    <property type="term" value="F:3'-5' DNA helicase activity"/>
    <property type="evidence" value="ECO:0007669"/>
    <property type="project" value="TreeGrafter"/>
</dbReference>
<organism evidence="4">
    <name type="scientific">Tuwongella immobilis</name>
    <dbReference type="NCBI Taxonomy" id="692036"/>
    <lineage>
        <taxon>Bacteria</taxon>
        <taxon>Pseudomonadati</taxon>
        <taxon>Planctomycetota</taxon>
        <taxon>Planctomycetia</taxon>
        <taxon>Gemmatales</taxon>
        <taxon>Gemmataceae</taxon>
        <taxon>Tuwongella</taxon>
    </lineage>
</organism>
<keyword evidence="4" id="KW-0378">Hydrolase</keyword>
<keyword evidence="4" id="KW-0067">ATP-binding</keyword>
<dbReference type="Pfam" id="PF00271">
    <property type="entry name" value="Helicase_C"/>
    <property type="match status" value="1"/>
</dbReference>
<evidence type="ECO:0000313" key="5">
    <source>
        <dbReference type="Proteomes" id="UP000464378"/>
    </source>
</evidence>
<keyword evidence="5" id="KW-1185">Reference proteome</keyword>
<dbReference type="KEGG" id="tim:GMBLW1_38610"/>
<feature type="domain" description="Helicase ATP-binding" evidence="2">
    <location>
        <begin position="183"/>
        <end position="452"/>
    </location>
</feature>
<keyword evidence="4" id="KW-0547">Nucleotide-binding</keyword>
<dbReference type="Proteomes" id="UP000464378">
    <property type="component" value="Chromosome"/>
</dbReference>
<proteinExistence type="predicted"/>